<keyword evidence="1" id="KW-0812">Transmembrane</keyword>
<feature type="chain" id="PRO_5044821068" description="DUF3153 domain-containing protein" evidence="2">
    <location>
        <begin position="28"/>
        <end position="251"/>
    </location>
</feature>
<reference evidence="3 4" key="1">
    <citation type="submission" date="2024-02" db="EMBL/GenBank/DDBJ databases">
        <title>Complete sequences of two Paenibacillus sp. strains and one Lysinibacillus strain isolated from the environment on STAA medium highlight biotechnological potential.</title>
        <authorList>
            <person name="Attere S.A."/>
            <person name="Piche L.C."/>
            <person name="Intertaglia L."/>
            <person name="Lami R."/>
            <person name="Charette S.J."/>
            <person name="Vincent A.T."/>
        </authorList>
    </citation>
    <scope>NUCLEOTIDE SEQUENCE [LARGE SCALE GENOMIC DNA]</scope>
    <source>
        <strain evidence="3 4">Y5S-7</strain>
    </source>
</reference>
<dbReference type="EMBL" id="CP145892">
    <property type="protein sequence ID" value="WWP23037.1"/>
    <property type="molecule type" value="Genomic_DNA"/>
</dbReference>
<evidence type="ECO:0000256" key="2">
    <source>
        <dbReference type="SAM" id="SignalP"/>
    </source>
</evidence>
<evidence type="ECO:0000256" key="1">
    <source>
        <dbReference type="SAM" id="Phobius"/>
    </source>
</evidence>
<feature type="transmembrane region" description="Helical" evidence="1">
    <location>
        <begin position="213"/>
        <end position="233"/>
    </location>
</feature>
<keyword evidence="1" id="KW-1133">Transmembrane helix</keyword>
<organism evidence="3 4">
    <name type="scientific">Paenibacillus amylolyticus</name>
    <dbReference type="NCBI Taxonomy" id="1451"/>
    <lineage>
        <taxon>Bacteria</taxon>
        <taxon>Bacillati</taxon>
        <taxon>Bacillota</taxon>
        <taxon>Bacilli</taxon>
        <taxon>Bacillales</taxon>
        <taxon>Paenibacillaceae</taxon>
        <taxon>Paenibacillus</taxon>
    </lineage>
</organism>
<keyword evidence="2" id="KW-0732">Signal</keyword>
<dbReference type="AlphaFoldDB" id="A0ABD8AZP1"/>
<protein>
    <recommendedName>
        <fullName evidence="5">DUF3153 domain-containing protein</fullName>
    </recommendedName>
</protein>
<dbReference type="GeneID" id="93476390"/>
<evidence type="ECO:0000313" key="4">
    <source>
        <dbReference type="Proteomes" id="UP001364764"/>
    </source>
</evidence>
<dbReference type="RefSeq" id="WP_338708618.1">
    <property type="nucleotide sequence ID" value="NZ_CP145892.1"/>
</dbReference>
<proteinExistence type="predicted"/>
<name>A0ABD8AZP1_PAEAM</name>
<accession>A0ABD8AZP1</accession>
<dbReference type="PROSITE" id="PS51257">
    <property type="entry name" value="PROKAR_LIPOPROTEIN"/>
    <property type="match status" value="1"/>
</dbReference>
<feature type="signal peptide" evidence="2">
    <location>
        <begin position="1"/>
        <end position="27"/>
    </location>
</feature>
<sequence>MSTRIPLRQLFLTVLLALMLSVLTACADGEAHLTVNMDGSTDLDLNLNVKNSALGKIGQDNLMPLIADALNRNNFQAEVSEQGDQKQLTATTHYEKSNNTSFDTSKLPQGIKVEQTTSPGFFTSKMHITAEADLMESMPDGEIKNQINKVPSFLKNLLLKDVNFDFKLSLPIKAADSNADQVEDGGKTLIWHVSPLQMNKLDLTVQVPNIRNIIIIAVIGLLCIAALLIWFFVRRRRARQRHSARSHRGKN</sequence>
<dbReference type="Proteomes" id="UP001364764">
    <property type="component" value="Chromosome"/>
</dbReference>
<gene>
    <name evidence="3" type="ORF">V6668_12955</name>
</gene>
<evidence type="ECO:0008006" key="5">
    <source>
        <dbReference type="Google" id="ProtNLM"/>
    </source>
</evidence>
<evidence type="ECO:0000313" key="3">
    <source>
        <dbReference type="EMBL" id="WWP23037.1"/>
    </source>
</evidence>
<keyword evidence="1" id="KW-0472">Membrane</keyword>